<dbReference type="InterPro" id="IPR029058">
    <property type="entry name" value="AB_hydrolase_fold"/>
</dbReference>
<feature type="domain" description="AB hydrolase-1" evidence="1">
    <location>
        <begin position="4"/>
        <end position="119"/>
    </location>
</feature>
<dbReference type="Gene3D" id="3.40.50.1820">
    <property type="entry name" value="alpha/beta hydrolase"/>
    <property type="match status" value="1"/>
</dbReference>
<dbReference type="GO" id="GO:0016020">
    <property type="term" value="C:membrane"/>
    <property type="evidence" value="ECO:0007669"/>
    <property type="project" value="TreeGrafter"/>
</dbReference>
<organism evidence="2 3">
    <name type="scientific">Inhella proteolytica</name>
    <dbReference type="NCBI Taxonomy" id="2795029"/>
    <lineage>
        <taxon>Bacteria</taxon>
        <taxon>Pseudomonadati</taxon>
        <taxon>Pseudomonadota</taxon>
        <taxon>Betaproteobacteria</taxon>
        <taxon>Burkholderiales</taxon>
        <taxon>Sphaerotilaceae</taxon>
        <taxon>Inhella</taxon>
    </lineage>
</organism>
<dbReference type="AlphaFoldDB" id="A0A931J9N8"/>
<dbReference type="SUPFAM" id="SSF53474">
    <property type="entry name" value="alpha/beta-Hydrolases"/>
    <property type="match status" value="1"/>
</dbReference>
<dbReference type="InterPro" id="IPR050266">
    <property type="entry name" value="AB_hydrolase_sf"/>
</dbReference>
<proteinExistence type="predicted"/>
<dbReference type="PRINTS" id="PR00111">
    <property type="entry name" value="ABHYDROLASE"/>
</dbReference>
<dbReference type="GO" id="GO:0016787">
    <property type="term" value="F:hydrolase activity"/>
    <property type="evidence" value="ECO:0007669"/>
    <property type="project" value="UniProtKB-KW"/>
</dbReference>
<evidence type="ECO:0000313" key="3">
    <source>
        <dbReference type="Proteomes" id="UP000613266"/>
    </source>
</evidence>
<name>A0A931J9N8_9BURK</name>
<dbReference type="EMBL" id="JAEDAK010000021">
    <property type="protein sequence ID" value="MBH9579357.1"/>
    <property type="molecule type" value="Genomic_DNA"/>
</dbReference>
<dbReference type="PANTHER" id="PTHR43798:SF33">
    <property type="entry name" value="HYDROLASE, PUTATIVE (AFU_ORTHOLOGUE AFUA_2G14860)-RELATED"/>
    <property type="match status" value="1"/>
</dbReference>
<sequence length="257" mass="27900">MSLPLVVALHSSAASGRQWQAYREASAGRLNWITPDLIGYGRDETWSSSVGVTLDQEVDRLAPHLLLPGQSFHLVGHSYGGAVALQFALRHPRAVRSLTLYEPVRFAALRQAGLQSEWREIRSLAARVRQRSLAGDWQGAARAFLGFWSGRPEGELDARTVMSVGARCPKVCADFDALFNDTVPLRLLGALQMPVRLLVGSESPAPARAVAQVLELAMPQADLQELQGLDHLAPLRASAGLQSLLTAFAQQEHLLAA</sequence>
<comment type="caution">
    <text evidence="2">The sequence shown here is derived from an EMBL/GenBank/DDBJ whole genome shotgun (WGS) entry which is preliminary data.</text>
</comment>
<dbReference type="RefSeq" id="WP_198113197.1">
    <property type="nucleotide sequence ID" value="NZ_JAEDAK010000021.1"/>
</dbReference>
<dbReference type="Proteomes" id="UP000613266">
    <property type="component" value="Unassembled WGS sequence"/>
</dbReference>
<dbReference type="Pfam" id="PF00561">
    <property type="entry name" value="Abhydrolase_1"/>
    <property type="match status" value="1"/>
</dbReference>
<keyword evidence="2" id="KW-0378">Hydrolase</keyword>
<dbReference type="PANTHER" id="PTHR43798">
    <property type="entry name" value="MONOACYLGLYCEROL LIPASE"/>
    <property type="match status" value="1"/>
</dbReference>
<reference evidence="2" key="1">
    <citation type="submission" date="2020-12" db="EMBL/GenBank/DDBJ databases">
        <title>The genome sequence of Inhella sp. 1Y17.</title>
        <authorList>
            <person name="Liu Y."/>
        </authorList>
    </citation>
    <scope>NUCLEOTIDE SEQUENCE</scope>
    <source>
        <strain evidence="2">1Y17</strain>
    </source>
</reference>
<accession>A0A931J9N8</accession>
<keyword evidence="3" id="KW-1185">Reference proteome</keyword>
<gene>
    <name evidence="2" type="ORF">I7X39_20870</name>
</gene>
<evidence type="ECO:0000313" key="2">
    <source>
        <dbReference type="EMBL" id="MBH9579357.1"/>
    </source>
</evidence>
<protein>
    <submittedName>
        <fullName evidence="2">Alpha/beta hydrolase</fullName>
    </submittedName>
</protein>
<dbReference type="InterPro" id="IPR000073">
    <property type="entry name" value="AB_hydrolase_1"/>
</dbReference>
<evidence type="ECO:0000259" key="1">
    <source>
        <dbReference type="Pfam" id="PF00561"/>
    </source>
</evidence>